<accession>J3CM06</accession>
<dbReference type="Proteomes" id="UP000007509">
    <property type="component" value="Unassembled WGS sequence"/>
</dbReference>
<organism evidence="2 3">
    <name type="scientific">Chryseobacterium populi</name>
    <dbReference type="NCBI Taxonomy" id="1144316"/>
    <lineage>
        <taxon>Bacteria</taxon>
        <taxon>Pseudomonadati</taxon>
        <taxon>Bacteroidota</taxon>
        <taxon>Flavobacteriia</taxon>
        <taxon>Flavobacteriales</taxon>
        <taxon>Weeksellaceae</taxon>
        <taxon>Chryseobacterium group</taxon>
        <taxon>Chryseobacterium</taxon>
    </lineage>
</organism>
<dbReference type="PROSITE" id="PS51257">
    <property type="entry name" value="PROKAR_LIPOPROTEIN"/>
    <property type="match status" value="1"/>
</dbReference>
<dbReference type="OrthoDB" id="1248521at2"/>
<name>J3CM06_9FLAO</name>
<evidence type="ECO:0000313" key="3">
    <source>
        <dbReference type="Proteomes" id="UP000007509"/>
    </source>
</evidence>
<evidence type="ECO:0000313" key="2">
    <source>
        <dbReference type="EMBL" id="EJL74344.1"/>
    </source>
</evidence>
<dbReference type="EMBL" id="AKJY01000014">
    <property type="protein sequence ID" value="EJL74344.1"/>
    <property type="molecule type" value="Genomic_DNA"/>
</dbReference>
<dbReference type="RefSeq" id="WP_007841409.1">
    <property type="nucleotide sequence ID" value="NZ_AKJY01000014.1"/>
</dbReference>
<dbReference type="AlphaFoldDB" id="J3CM06"/>
<evidence type="ECO:0008006" key="4">
    <source>
        <dbReference type="Google" id="ProtNLM"/>
    </source>
</evidence>
<evidence type="ECO:0000256" key="1">
    <source>
        <dbReference type="SAM" id="SignalP"/>
    </source>
</evidence>
<feature type="signal peptide" evidence="1">
    <location>
        <begin position="1"/>
        <end position="22"/>
    </location>
</feature>
<gene>
    <name evidence="2" type="ORF">PMI13_01083</name>
</gene>
<reference evidence="2 3" key="1">
    <citation type="journal article" date="2012" name="J. Bacteriol.">
        <title>Twenty-one genome sequences from Pseudomonas species and 19 genome sequences from diverse bacteria isolated from the rhizosphere and endosphere of Populus deltoides.</title>
        <authorList>
            <person name="Brown S.D."/>
            <person name="Utturkar S.M."/>
            <person name="Klingeman D.M."/>
            <person name="Johnson C.M."/>
            <person name="Martin S.L."/>
            <person name="Land M.L."/>
            <person name="Lu T.Y."/>
            <person name="Schadt C.W."/>
            <person name="Doktycz M.J."/>
            <person name="Pelletier D.A."/>
        </authorList>
    </citation>
    <scope>NUCLEOTIDE SEQUENCE [LARGE SCALE GENOMIC DNA]</scope>
    <source>
        <strain evidence="2 3">CF314</strain>
    </source>
</reference>
<protein>
    <recommendedName>
        <fullName evidence="4">Lipoprotein</fullName>
    </recommendedName>
</protein>
<keyword evidence="1" id="KW-0732">Signal</keyword>
<dbReference type="PATRIC" id="fig|1144316.3.peg.1090"/>
<comment type="caution">
    <text evidence="2">The sequence shown here is derived from an EMBL/GenBank/DDBJ whole genome shotgun (WGS) entry which is preliminary data.</text>
</comment>
<feature type="chain" id="PRO_5003764896" description="Lipoprotein" evidence="1">
    <location>
        <begin position="23"/>
        <end position="209"/>
    </location>
</feature>
<keyword evidence="3" id="KW-1185">Reference proteome</keyword>
<proteinExistence type="predicted"/>
<sequence>MNKRYKLLFNFAVTFLFISCTAQENPNYIGKQFVSFDLNKVTFQENLDTLFSKINKFDLIVIPDTNSRFDTLQNKISNDPVAFIYRVKHKNTDGLYSFQNLKVKEVVSFYTDNQNRFRRVDFAMYLSEPEYQNLLSTNKDYKDITTDEVRKFNNNKYQILQKVEKKKATTFYCLETRDNLGDYFVRIRISDLNIIADEFDKKWNSKRGY</sequence>